<organism evidence="2">
    <name type="scientific">Physcomitrium patens</name>
    <name type="common">Spreading-leaved earth moss</name>
    <name type="synonym">Physcomitrella patens</name>
    <dbReference type="NCBI Taxonomy" id="3218"/>
    <lineage>
        <taxon>Eukaryota</taxon>
        <taxon>Viridiplantae</taxon>
        <taxon>Streptophyta</taxon>
        <taxon>Embryophyta</taxon>
        <taxon>Bryophyta</taxon>
        <taxon>Bryophytina</taxon>
        <taxon>Bryopsida</taxon>
        <taxon>Funariidae</taxon>
        <taxon>Funariales</taxon>
        <taxon>Funariaceae</taxon>
        <taxon>Physcomitrium</taxon>
    </lineage>
</organism>
<gene>
    <name evidence="2" type="ORF">PHYPA_016880</name>
</gene>
<evidence type="ECO:0000313" key="2">
    <source>
        <dbReference type="EMBL" id="PNR42051.1"/>
    </source>
</evidence>
<keyword evidence="1" id="KW-1133">Transmembrane helix</keyword>
<reference evidence="2 4" key="1">
    <citation type="journal article" date="2008" name="Science">
        <title>The Physcomitrella genome reveals evolutionary insights into the conquest of land by plants.</title>
        <authorList>
            <person name="Rensing S."/>
            <person name="Lang D."/>
            <person name="Zimmer A."/>
            <person name="Terry A."/>
            <person name="Salamov A."/>
            <person name="Shapiro H."/>
            <person name="Nishiyama T."/>
            <person name="Perroud P.-F."/>
            <person name="Lindquist E."/>
            <person name="Kamisugi Y."/>
            <person name="Tanahashi T."/>
            <person name="Sakakibara K."/>
            <person name="Fujita T."/>
            <person name="Oishi K."/>
            <person name="Shin-I T."/>
            <person name="Kuroki Y."/>
            <person name="Toyoda A."/>
            <person name="Suzuki Y."/>
            <person name="Hashimoto A."/>
            <person name="Yamaguchi K."/>
            <person name="Sugano A."/>
            <person name="Kohara Y."/>
            <person name="Fujiyama A."/>
            <person name="Anterola A."/>
            <person name="Aoki S."/>
            <person name="Ashton N."/>
            <person name="Barbazuk W.B."/>
            <person name="Barker E."/>
            <person name="Bennetzen J."/>
            <person name="Bezanilla M."/>
            <person name="Blankenship R."/>
            <person name="Cho S.H."/>
            <person name="Dutcher S."/>
            <person name="Estelle M."/>
            <person name="Fawcett J.A."/>
            <person name="Gundlach H."/>
            <person name="Hanada K."/>
            <person name="Heyl A."/>
            <person name="Hicks K.A."/>
            <person name="Hugh J."/>
            <person name="Lohr M."/>
            <person name="Mayer K."/>
            <person name="Melkozernov A."/>
            <person name="Murata T."/>
            <person name="Nelson D."/>
            <person name="Pils B."/>
            <person name="Prigge M."/>
            <person name="Reiss B."/>
            <person name="Renner T."/>
            <person name="Rombauts S."/>
            <person name="Rushton P."/>
            <person name="Sanderfoot A."/>
            <person name="Schween G."/>
            <person name="Shiu S.-H."/>
            <person name="Stueber K."/>
            <person name="Theodoulou F.L."/>
            <person name="Tu H."/>
            <person name="Van de Peer Y."/>
            <person name="Verrier P.J."/>
            <person name="Waters E."/>
            <person name="Wood A."/>
            <person name="Yang L."/>
            <person name="Cove D."/>
            <person name="Cuming A."/>
            <person name="Hasebe M."/>
            <person name="Lucas S."/>
            <person name="Mishler D.B."/>
            <person name="Reski R."/>
            <person name="Grigoriev I."/>
            <person name="Quatrano R.S."/>
            <person name="Boore J.L."/>
        </authorList>
    </citation>
    <scope>NUCLEOTIDE SEQUENCE [LARGE SCALE GENOMIC DNA]</scope>
    <source>
        <strain evidence="3 4">cv. Gransden 2004</strain>
    </source>
</reference>
<keyword evidence="1" id="KW-0812">Transmembrane</keyword>
<reference evidence="2 4" key="2">
    <citation type="journal article" date="2018" name="Plant J.">
        <title>The Physcomitrella patens chromosome-scale assembly reveals moss genome structure and evolution.</title>
        <authorList>
            <person name="Lang D."/>
            <person name="Ullrich K.K."/>
            <person name="Murat F."/>
            <person name="Fuchs J."/>
            <person name="Jenkins J."/>
            <person name="Haas F.B."/>
            <person name="Piednoel M."/>
            <person name="Gundlach H."/>
            <person name="Van Bel M."/>
            <person name="Meyberg R."/>
            <person name="Vives C."/>
            <person name="Morata J."/>
            <person name="Symeonidi A."/>
            <person name="Hiss M."/>
            <person name="Muchero W."/>
            <person name="Kamisugi Y."/>
            <person name="Saleh O."/>
            <person name="Blanc G."/>
            <person name="Decker E.L."/>
            <person name="van Gessel N."/>
            <person name="Grimwood J."/>
            <person name="Hayes R.D."/>
            <person name="Graham S.W."/>
            <person name="Gunter L.E."/>
            <person name="McDaniel S.F."/>
            <person name="Hoernstein S.N.W."/>
            <person name="Larsson A."/>
            <person name="Li F.W."/>
            <person name="Perroud P.F."/>
            <person name="Phillips J."/>
            <person name="Ranjan P."/>
            <person name="Rokshar D.S."/>
            <person name="Rothfels C.J."/>
            <person name="Schneider L."/>
            <person name="Shu S."/>
            <person name="Stevenson D.W."/>
            <person name="Thummler F."/>
            <person name="Tillich M."/>
            <person name="Villarreal Aguilar J.C."/>
            <person name="Widiez T."/>
            <person name="Wong G.K."/>
            <person name="Wymore A."/>
            <person name="Zhang Y."/>
            <person name="Zimmer A.D."/>
            <person name="Quatrano R.S."/>
            <person name="Mayer K.F.X."/>
            <person name="Goodstein D."/>
            <person name="Casacuberta J.M."/>
            <person name="Vandepoele K."/>
            <person name="Reski R."/>
            <person name="Cuming A.C."/>
            <person name="Tuskan G.A."/>
            <person name="Maumus F."/>
            <person name="Salse J."/>
            <person name="Schmutz J."/>
            <person name="Rensing S.A."/>
        </authorList>
    </citation>
    <scope>NUCLEOTIDE SEQUENCE [LARGE SCALE GENOMIC DNA]</scope>
    <source>
        <strain evidence="3 4">cv. Gransden 2004</strain>
    </source>
</reference>
<name>A0A2K1JKI5_PHYPA</name>
<proteinExistence type="predicted"/>
<dbReference type="EMBL" id="ABEU02000013">
    <property type="protein sequence ID" value="PNR42051.1"/>
    <property type="molecule type" value="Genomic_DNA"/>
</dbReference>
<sequence>MIHKSMKSLRNWVMATDAIKVRAFHQLPHPKTLSSETSIRWRSPAAAKHRGMDTLDFVSFVKIGFLMLMLINFYFTRYYLKEF</sequence>
<protein>
    <submittedName>
        <fullName evidence="2 3">Uncharacterized protein</fullName>
    </submittedName>
</protein>
<dbReference type="AlphaFoldDB" id="A0A2K1JKI5"/>
<feature type="transmembrane region" description="Helical" evidence="1">
    <location>
        <begin position="57"/>
        <end position="75"/>
    </location>
</feature>
<reference evidence="3" key="3">
    <citation type="submission" date="2020-12" db="UniProtKB">
        <authorList>
            <consortium name="EnsemblPlants"/>
        </authorList>
    </citation>
    <scope>IDENTIFICATION</scope>
</reference>
<evidence type="ECO:0000256" key="1">
    <source>
        <dbReference type="SAM" id="Phobius"/>
    </source>
</evidence>
<keyword evidence="1" id="KW-0472">Membrane</keyword>
<evidence type="ECO:0000313" key="3">
    <source>
        <dbReference type="EnsemblPlants" id="PAC:32930269.CDS.1"/>
    </source>
</evidence>
<dbReference type="EnsemblPlants" id="Pp3c13_2405V3.1">
    <property type="protein sequence ID" value="PAC:32930269.CDS.1"/>
    <property type="gene ID" value="Pp3c13_2405"/>
</dbReference>
<dbReference type="Proteomes" id="UP000006727">
    <property type="component" value="Chromosome 13"/>
</dbReference>
<accession>A0A2K1JKI5</accession>
<dbReference type="InParanoid" id="A0A2K1JKI5"/>
<evidence type="ECO:0000313" key="4">
    <source>
        <dbReference type="Proteomes" id="UP000006727"/>
    </source>
</evidence>
<dbReference type="Gramene" id="Pp3c13_2405V3.1">
    <property type="protein sequence ID" value="PAC:32930269.CDS.1"/>
    <property type="gene ID" value="Pp3c13_2405"/>
</dbReference>
<keyword evidence="4" id="KW-1185">Reference proteome</keyword>